<evidence type="ECO:0000259" key="1">
    <source>
        <dbReference type="Pfam" id="PF13475"/>
    </source>
</evidence>
<dbReference type="AlphaFoldDB" id="A0A6A5CFQ1"/>
<reference evidence="2 3" key="1">
    <citation type="journal article" date="2019" name="Sci. Rep.">
        <title>Nanopore sequencing improves the draft genome of the human pathogenic amoeba Naegleria fowleri.</title>
        <authorList>
            <person name="Liechti N."/>
            <person name="Schurch N."/>
            <person name="Bruggmann R."/>
            <person name="Wittwer M."/>
        </authorList>
    </citation>
    <scope>NUCLEOTIDE SEQUENCE [LARGE SCALE GENOMIC DNA]</scope>
    <source>
        <strain evidence="2 3">ATCC 30894</strain>
    </source>
</reference>
<dbReference type="RefSeq" id="XP_044568891.1">
    <property type="nucleotide sequence ID" value="XM_044711091.1"/>
</dbReference>
<name>A0A6A5CFQ1_NAEFO</name>
<organism evidence="2 3">
    <name type="scientific">Naegleria fowleri</name>
    <name type="common">Brain eating amoeba</name>
    <dbReference type="NCBI Taxonomy" id="5763"/>
    <lineage>
        <taxon>Eukaryota</taxon>
        <taxon>Discoba</taxon>
        <taxon>Heterolobosea</taxon>
        <taxon>Tetramitia</taxon>
        <taxon>Eutetramitia</taxon>
        <taxon>Vahlkampfiidae</taxon>
        <taxon>Naegleria</taxon>
    </lineage>
</organism>
<dbReference type="Proteomes" id="UP000444721">
    <property type="component" value="Unassembled WGS sequence"/>
</dbReference>
<dbReference type="OrthoDB" id="10256854at2759"/>
<dbReference type="VEuPathDB" id="AmoebaDB:FDP41_007355"/>
<dbReference type="EMBL" id="VFQX01000003">
    <property type="protein sequence ID" value="KAF0984178.1"/>
    <property type="molecule type" value="Genomic_DNA"/>
</dbReference>
<gene>
    <name evidence="2" type="ORF">FDP41_007355</name>
</gene>
<dbReference type="VEuPathDB" id="AmoebaDB:NF0000160"/>
<evidence type="ECO:0000313" key="3">
    <source>
        <dbReference type="Proteomes" id="UP000444721"/>
    </source>
</evidence>
<accession>A0A6A5CFQ1</accession>
<keyword evidence="3" id="KW-1185">Reference proteome</keyword>
<dbReference type="OMA" id="WINQVEY"/>
<feature type="domain" description="DUF4116" evidence="1">
    <location>
        <begin position="743"/>
        <end position="791"/>
    </location>
</feature>
<dbReference type="VEuPathDB" id="AmoebaDB:NfTy_002520"/>
<protein>
    <recommendedName>
        <fullName evidence="1">DUF4116 domain-containing protein</fullName>
    </recommendedName>
</protein>
<evidence type="ECO:0000313" key="2">
    <source>
        <dbReference type="EMBL" id="KAF0984178.1"/>
    </source>
</evidence>
<proteinExistence type="predicted"/>
<dbReference type="VEuPathDB" id="AmoebaDB:NF0000170"/>
<dbReference type="Pfam" id="PF13475">
    <property type="entry name" value="DUF4116"/>
    <property type="match status" value="1"/>
</dbReference>
<comment type="caution">
    <text evidence="2">The sequence shown here is derived from an EMBL/GenBank/DDBJ whole genome shotgun (WGS) entry which is preliminary data.</text>
</comment>
<dbReference type="InterPro" id="IPR025197">
    <property type="entry name" value="DUF4116"/>
</dbReference>
<dbReference type="GeneID" id="68114573"/>
<sequence>MSQPPHADSFMHYFPIQSLLLPELQQHVLNFLDPKSLLSVLVCDQHFYFQVTRNEAFKAFRLMTMIQMGPAMFPRGVIKLRTDMPTDTSLMRVAIQFFLNKSKWINQVEYNIWRAQAFAFEDDANSSETLKKQVDACLCELMQQVKIFDVKEVALTDEELKTIRYAFLRNEFMNWKKAIQTFKSVVTTSQKGYEKESFNREKHQILESLDQCATFPHGLKEMDTIIPNLRYAQDNSSDDYTRMRQFMWRDRKAHYDLNEILNVACEHEKMIYFLLRLGLLPYSNIPSLYQNNRHVILFAIRYYVEDGPFVRSKHWIPRQDKKLFEGTVKLVPELAGDKEIIKAALLSKKESLIHSVYQTSCYGKIENSPLGEEDYRFLGNVIKQYPKLLNMLVKYNKETAQKYTWTEEDLMKILNYCPNAYSELTPENPENSNKNWRSFKYYSKLALHAVTLMGENLSSVVLGETYTNSGELEQVRNLCVTAVKHLNHPFNVSKLFFSKIPGALTKDRDFLKKVIPQCPRIGYFIDDLFLEKDWDLIMFLAPFVSVVDILFILSYSSTTRGLAWGVINDKRIHKTPDFLYNNREFALATLKSFPLQYNRFSSQIQEDPEVFNIILESGCDISTLPVFYKKVKGNKLLAEKALRFGANIFLFDECIYNDRELFKIAITHDPRLIGMSDVFKGDKEMVIYAMEQSKNFKSLSPNFLNFSFLDQKLLQDREVVEKVIMETETFLDIQHLPKEYLSDKILMKATILKNGQAYPLLPDELKNDLEIAEAAIRSSSKNYNLLPKQLRDRREFFLLAVSRGLIYVEKPFHMAPQSDDYVKWEIFSDSSSEIVVRLV</sequence>